<sequence>MMYLINQYYIKHFQDVEIINQKLIMYVLINVEMESYQNNIKNVMMETMQEEMNVLLIVQLKILINVLIQKDVQVYVHLLLLLTLYQMLFIEFTFNQQVKLSQEINFEQIVIYTITPQTQYKLTINCLSNLTTTLNNPNYQIVIEFIEPILNLILQIDIDKSLIQNEFQLNLFYNQKQVNLATSIVLPQTTKQKLTSIVQLNDIMMYSMATVSSLAFLTGNAIMFFNLLDLLQSLSYIRFMQCQFLPF</sequence>
<keyword evidence="1" id="KW-0472">Membrane</keyword>
<evidence type="ECO:0000256" key="1">
    <source>
        <dbReference type="SAM" id="Phobius"/>
    </source>
</evidence>
<keyword evidence="3" id="KW-1185">Reference proteome</keyword>
<evidence type="ECO:0008006" key="4">
    <source>
        <dbReference type="Google" id="ProtNLM"/>
    </source>
</evidence>
<dbReference type="EMBL" id="CAJJDN010000214">
    <property type="protein sequence ID" value="CAD8129291.1"/>
    <property type="molecule type" value="Genomic_DNA"/>
</dbReference>
<keyword evidence="1" id="KW-1133">Transmembrane helix</keyword>
<comment type="caution">
    <text evidence="2">The sequence shown here is derived from an EMBL/GenBank/DDBJ whole genome shotgun (WGS) entry which is preliminary data.</text>
</comment>
<dbReference type="PANTHER" id="PTHR38934:SF6">
    <property type="entry name" value="CHROMOSOME UNDETERMINED SCAFFOLD_176, WHOLE GENOME SHOTGUN SEQUENCE"/>
    <property type="match status" value="1"/>
</dbReference>
<dbReference type="AlphaFoldDB" id="A0A8S1RL24"/>
<dbReference type="PANTHER" id="PTHR38934">
    <property type="entry name" value="HYPHALLY REGULATED CELL WALL PROTEIN 1"/>
    <property type="match status" value="1"/>
</dbReference>
<name>A0A8S1RL24_9CILI</name>
<accession>A0A8S1RL24</accession>
<feature type="transmembrane region" description="Helical" evidence="1">
    <location>
        <begin position="203"/>
        <end position="225"/>
    </location>
</feature>
<evidence type="ECO:0000313" key="3">
    <source>
        <dbReference type="Proteomes" id="UP000692954"/>
    </source>
</evidence>
<proteinExistence type="predicted"/>
<dbReference type="Proteomes" id="UP000692954">
    <property type="component" value="Unassembled WGS sequence"/>
</dbReference>
<keyword evidence="1" id="KW-0812">Transmembrane</keyword>
<dbReference type="OrthoDB" id="323565at2759"/>
<organism evidence="2 3">
    <name type="scientific">Paramecium sonneborni</name>
    <dbReference type="NCBI Taxonomy" id="65129"/>
    <lineage>
        <taxon>Eukaryota</taxon>
        <taxon>Sar</taxon>
        <taxon>Alveolata</taxon>
        <taxon>Ciliophora</taxon>
        <taxon>Intramacronucleata</taxon>
        <taxon>Oligohymenophorea</taxon>
        <taxon>Peniculida</taxon>
        <taxon>Parameciidae</taxon>
        <taxon>Paramecium</taxon>
    </lineage>
</organism>
<gene>
    <name evidence="2" type="ORF">PSON_ATCC_30995.1.T2140015</name>
</gene>
<protein>
    <recommendedName>
        <fullName evidence="4">Transmembrane protein</fullName>
    </recommendedName>
</protein>
<evidence type="ECO:0000313" key="2">
    <source>
        <dbReference type="EMBL" id="CAD8129291.1"/>
    </source>
</evidence>
<reference evidence="2" key="1">
    <citation type="submission" date="2021-01" db="EMBL/GenBank/DDBJ databases">
        <authorList>
            <consortium name="Genoscope - CEA"/>
            <person name="William W."/>
        </authorList>
    </citation>
    <scope>NUCLEOTIDE SEQUENCE</scope>
</reference>